<proteinExistence type="predicted"/>
<feature type="compositionally biased region" description="Polar residues" evidence="1">
    <location>
        <begin position="129"/>
        <end position="145"/>
    </location>
</feature>
<feature type="compositionally biased region" description="Low complexity" evidence="1">
    <location>
        <begin position="109"/>
        <end position="121"/>
    </location>
</feature>
<evidence type="ECO:0000313" key="3">
    <source>
        <dbReference type="EMBL" id="PXF31111.1"/>
    </source>
</evidence>
<gene>
    <name evidence="3" type="ORF">WH50_11565</name>
</gene>
<dbReference type="RefSeq" id="WP_110187453.1">
    <property type="nucleotide sequence ID" value="NZ_CP177354.1"/>
</dbReference>
<organism evidence="3 4">
    <name type="scientific">Pokkaliibacter plantistimulans</name>
    <dbReference type="NCBI Taxonomy" id="1635171"/>
    <lineage>
        <taxon>Bacteria</taxon>
        <taxon>Pseudomonadati</taxon>
        <taxon>Pseudomonadota</taxon>
        <taxon>Gammaproteobacteria</taxon>
        <taxon>Oceanospirillales</taxon>
        <taxon>Balneatrichaceae</taxon>
        <taxon>Pokkaliibacter</taxon>
    </lineage>
</organism>
<protein>
    <submittedName>
        <fullName evidence="3">Uncharacterized protein</fullName>
    </submittedName>
</protein>
<feature type="signal peptide" evidence="2">
    <location>
        <begin position="1"/>
        <end position="18"/>
    </location>
</feature>
<dbReference type="EMBL" id="LAPT01000049">
    <property type="protein sequence ID" value="PXF31111.1"/>
    <property type="molecule type" value="Genomic_DNA"/>
</dbReference>
<feature type="compositionally biased region" description="Polar residues" evidence="1">
    <location>
        <begin position="89"/>
        <end position="108"/>
    </location>
</feature>
<evidence type="ECO:0000256" key="1">
    <source>
        <dbReference type="SAM" id="MobiDB-lite"/>
    </source>
</evidence>
<comment type="caution">
    <text evidence="3">The sequence shown here is derived from an EMBL/GenBank/DDBJ whole genome shotgun (WGS) entry which is preliminary data.</text>
</comment>
<sequence>MKLVIGFVTLIASASALAAPSTPHWPAQPASIEHNAMDQGWEATSEQLEQQWQQQREARLWIPGKAGRLGRDLAARVESLGEHIHLASSAATMGTPSKSKTNITAGQASSTDSSSSDGSSDTPPPPPQNGKSSEQGNDDSSSGQPSGEKMPTFAIPSNS</sequence>
<evidence type="ECO:0000256" key="2">
    <source>
        <dbReference type="SAM" id="SignalP"/>
    </source>
</evidence>
<reference evidence="3 4" key="1">
    <citation type="submission" date="2015-03" db="EMBL/GenBank/DDBJ databases">
        <authorList>
            <person name="Krishnan R."/>
            <person name="Midha S."/>
            <person name="Patil P.B."/>
            <person name="Rameshkumar N."/>
        </authorList>
    </citation>
    <scope>NUCLEOTIDE SEQUENCE [LARGE SCALE GENOMIC DNA]</scope>
    <source>
        <strain evidence="3 4">L1E11</strain>
    </source>
</reference>
<accession>A0ABX5LXT5</accession>
<feature type="chain" id="PRO_5047269893" evidence="2">
    <location>
        <begin position="19"/>
        <end position="159"/>
    </location>
</feature>
<keyword evidence="4" id="KW-1185">Reference proteome</keyword>
<dbReference type="Proteomes" id="UP000248090">
    <property type="component" value="Unassembled WGS sequence"/>
</dbReference>
<evidence type="ECO:0000313" key="4">
    <source>
        <dbReference type="Proteomes" id="UP000248090"/>
    </source>
</evidence>
<name>A0ABX5LXT5_9GAMM</name>
<feature type="region of interest" description="Disordered" evidence="1">
    <location>
        <begin position="87"/>
        <end position="159"/>
    </location>
</feature>
<keyword evidence="2" id="KW-0732">Signal</keyword>